<proteinExistence type="predicted"/>
<protein>
    <submittedName>
        <fullName evidence="4">F-box domain-containing protein</fullName>
    </submittedName>
</protein>
<organism evidence="3 4">
    <name type="scientific">Ascaris lumbricoides</name>
    <name type="common">Giant roundworm</name>
    <dbReference type="NCBI Taxonomy" id="6252"/>
    <lineage>
        <taxon>Eukaryota</taxon>
        <taxon>Metazoa</taxon>
        <taxon>Ecdysozoa</taxon>
        <taxon>Nematoda</taxon>
        <taxon>Chromadorea</taxon>
        <taxon>Rhabditida</taxon>
        <taxon>Spirurina</taxon>
        <taxon>Ascaridomorpha</taxon>
        <taxon>Ascaridoidea</taxon>
        <taxon>Ascarididae</taxon>
        <taxon>Ascaris</taxon>
    </lineage>
</organism>
<dbReference type="Pfam" id="PF12937">
    <property type="entry name" value="F-box-like"/>
    <property type="match status" value="1"/>
</dbReference>
<feature type="region of interest" description="Disordered" evidence="1">
    <location>
        <begin position="23"/>
        <end position="44"/>
    </location>
</feature>
<dbReference type="SMART" id="SM00256">
    <property type="entry name" value="FBOX"/>
    <property type="match status" value="1"/>
</dbReference>
<evidence type="ECO:0000313" key="4">
    <source>
        <dbReference type="WBParaSite" id="ALUE_0001721401-mRNA-1"/>
    </source>
</evidence>
<sequence length="528" mass="59668">MIGADVTPGLFPVSGENLTSDVTAGTCDRPRNVKAETREEPQTHQPLAPLEELHIFRTLAVSGRLKGELPPGFLSRFQDLPNELTLKIWSFLPKRQLRSFRLVSKHWKALWESTKPRKIVVYAMSISSEEGKFVVKTKNRHGFGRKVEINVDAASVHQAFSLVTFNYQGVRDHQCHMLALEGAAANPVVLESIRAAGWVFHDLAFKGDLRALTEEDLCKFLSWLTNCDPRGISLRFMDVVVDENVITDRVIEACSQKLIELVIILDPECAKKKPVKLTDRSLPFIVREGLMSVIPDASAFKNSSLKKAISDVLTNRMPAIPDGQTTDKIYSNSMLAFPASCGFSMQRVAQLKVRTPGRPVRRSFYTRVATVFEKKKLVVIRWIVAEQSCRHKAKRKLKDGIEALGPVRITRVFKLYLSKFEFTQLTGGMVEYGFDRGPDSNRGIYTVDIAGPERMNELRSQYAIADIHIADSDVHPCYSYDSFLGADYIADLSDYSGEYSGSHDYWDDYDGEYYDEVDEVDYEDYMGM</sequence>
<dbReference type="CDD" id="cd09917">
    <property type="entry name" value="F-box_SF"/>
    <property type="match status" value="1"/>
</dbReference>
<evidence type="ECO:0000259" key="2">
    <source>
        <dbReference type="PROSITE" id="PS50181"/>
    </source>
</evidence>
<dbReference type="Gene3D" id="1.20.1280.50">
    <property type="match status" value="1"/>
</dbReference>
<dbReference type="InterPro" id="IPR036047">
    <property type="entry name" value="F-box-like_dom_sf"/>
</dbReference>
<dbReference type="PROSITE" id="PS50181">
    <property type="entry name" value="FBOX"/>
    <property type="match status" value="1"/>
</dbReference>
<evidence type="ECO:0000256" key="1">
    <source>
        <dbReference type="SAM" id="MobiDB-lite"/>
    </source>
</evidence>
<evidence type="ECO:0000313" key="3">
    <source>
        <dbReference type="Proteomes" id="UP000036681"/>
    </source>
</evidence>
<dbReference type="InterPro" id="IPR001810">
    <property type="entry name" value="F-box_dom"/>
</dbReference>
<dbReference type="AlphaFoldDB" id="A0A9J2Q6Q3"/>
<feature type="domain" description="F-box" evidence="2">
    <location>
        <begin position="74"/>
        <end position="110"/>
    </location>
</feature>
<dbReference type="WBParaSite" id="ALUE_0001721401-mRNA-1">
    <property type="protein sequence ID" value="ALUE_0001721401-mRNA-1"/>
    <property type="gene ID" value="ALUE_0001721401"/>
</dbReference>
<name>A0A9J2Q6Q3_ASCLU</name>
<reference evidence="4" key="1">
    <citation type="submission" date="2023-03" db="UniProtKB">
        <authorList>
            <consortium name="WormBaseParasite"/>
        </authorList>
    </citation>
    <scope>IDENTIFICATION</scope>
</reference>
<dbReference type="SUPFAM" id="SSF81383">
    <property type="entry name" value="F-box domain"/>
    <property type="match status" value="1"/>
</dbReference>
<dbReference type="Proteomes" id="UP000036681">
    <property type="component" value="Unplaced"/>
</dbReference>
<accession>A0A9J2Q6Q3</accession>
<feature type="compositionally biased region" description="Basic and acidic residues" evidence="1">
    <location>
        <begin position="28"/>
        <end position="42"/>
    </location>
</feature>
<keyword evidence="3" id="KW-1185">Reference proteome</keyword>